<dbReference type="InterPro" id="IPR032675">
    <property type="entry name" value="LRR_dom_sf"/>
</dbReference>
<dbReference type="SUPFAM" id="SSF52058">
    <property type="entry name" value="L domain-like"/>
    <property type="match status" value="1"/>
</dbReference>
<keyword evidence="2" id="KW-0732">Signal</keyword>
<dbReference type="InterPro" id="IPR050541">
    <property type="entry name" value="LRR_TM_domain-containing"/>
</dbReference>
<reference evidence="5" key="1">
    <citation type="submission" date="2025-08" db="UniProtKB">
        <authorList>
            <consortium name="RefSeq"/>
        </authorList>
    </citation>
    <scope>IDENTIFICATION</scope>
    <source>
        <tissue evidence="5">Gonads</tissue>
    </source>
</reference>
<organism evidence="4 5">
    <name type="scientific">Sitophilus oryzae</name>
    <name type="common">Rice weevil</name>
    <name type="synonym">Curculio oryzae</name>
    <dbReference type="NCBI Taxonomy" id="7048"/>
    <lineage>
        <taxon>Eukaryota</taxon>
        <taxon>Metazoa</taxon>
        <taxon>Ecdysozoa</taxon>
        <taxon>Arthropoda</taxon>
        <taxon>Hexapoda</taxon>
        <taxon>Insecta</taxon>
        <taxon>Pterygota</taxon>
        <taxon>Neoptera</taxon>
        <taxon>Endopterygota</taxon>
        <taxon>Coleoptera</taxon>
        <taxon>Polyphaga</taxon>
        <taxon>Cucujiformia</taxon>
        <taxon>Curculionidae</taxon>
        <taxon>Dryophthorinae</taxon>
        <taxon>Sitophilus</taxon>
    </lineage>
</organism>
<sequence length="159" mass="18416">MELLRIHNNQIDVIEDLAFVNLVSLKSIQVDSNKLKHWNREWFTNTTKLEIMNFQNNKIRTIPRRAFAMLNKISAKDVTLDNNPWKCPCLDRIAYWVYKNNGTIRASSECAGGRIPVCAYPSTFSQTCLEHVDEDVTKKYLKNLKSLDPPLPEYCVLPD</sequence>
<keyword evidence="4" id="KW-1185">Reference proteome</keyword>
<dbReference type="OrthoDB" id="2013775at2759"/>
<accession>A0A6J2XAH6</accession>
<proteinExistence type="predicted"/>
<dbReference type="Proteomes" id="UP000504635">
    <property type="component" value="Unplaced"/>
</dbReference>
<dbReference type="InParanoid" id="A0A6J2XAH6"/>
<evidence type="ECO:0000313" key="5">
    <source>
        <dbReference type="RefSeq" id="XP_030748268.1"/>
    </source>
</evidence>
<protein>
    <submittedName>
        <fullName evidence="5">Leucine-rich repeat-containing protein 19-like</fullName>
    </submittedName>
</protein>
<gene>
    <name evidence="5" type="primary">LOC115876589</name>
</gene>
<dbReference type="RefSeq" id="XP_030748268.1">
    <property type="nucleotide sequence ID" value="XM_030892408.1"/>
</dbReference>
<evidence type="ECO:0000313" key="4">
    <source>
        <dbReference type="Proteomes" id="UP000504635"/>
    </source>
</evidence>
<dbReference type="Pfam" id="PF13855">
    <property type="entry name" value="LRR_8"/>
    <property type="match status" value="1"/>
</dbReference>
<dbReference type="GeneID" id="115876589"/>
<name>A0A6J2XAH6_SITOR</name>
<evidence type="ECO:0000256" key="2">
    <source>
        <dbReference type="ARBA" id="ARBA00022729"/>
    </source>
</evidence>
<dbReference type="InterPro" id="IPR001611">
    <property type="entry name" value="Leu-rich_rpt"/>
</dbReference>
<dbReference type="KEGG" id="soy:115876589"/>
<evidence type="ECO:0000256" key="3">
    <source>
        <dbReference type="ARBA" id="ARBA00022737"/>
    </source>
</evidence>
<evidence type="ECO:0000256" key="1">
    <source>
        <dbReference type="ARBA" id="ARBA00022614"/>
    </source>
</evidence>
<dbReference type="GO" id="GO:0005886">
    <property type="term" value="C:plasma membrane"/>
    <property type="evidence" value="ECO:0007669"/>
    <property type="project" value="TreeGrafter"/>
</dbReference>
<keyword evidence="1" id="KW-0433">Leucine-rich repeat</keyword>
<dbReference type="AlphaFoldDB" id="A0A6J2XAH6"/>
<dbReference type="PANTHER" id="PTHR24369">
    <property type="entry name" value="ANTIGEN BSP, PUTATIVE-RELATED"/>
    <property type="match status" value="1"/>
</dbReference>
<keyword evidence="3" id="KW-0677">Repeat</keyword>
<dbReference type="PANTHER" id="PTHR24369:SF210">
    <property type="entry name" value="CHAOPTIN-RELATED"/>
    <property type="match status" value="1"/>
</dbReference>
<dbReference type="Gene3D" id="3.80.10.10">
    <property type="entry name" value="Ribonuclease Inhibitor"/>
    <property type="match status" value="1"/>
</dbReference>